<feature type="region of interest" description="Disordered" evidence="1">
    <location>
        <begin position="1"/>
        <end position="22"/>
    </location>
</feature>
<keyword evidence="3" id="KW-1185">Reference proteome</keyword>
<comment type="caution">
    <text evidence="2">The sequence shown here is derived from an EMBL/GenBank/DDBJ whole genome shotgun (WGS) entry which is preliminary data.</text>
</comment>
<evidence type="ECO:0000313" key="2">
    <source>
        <dbReference type="EMBL" id="RXH96728.1"/>
    </source>
</evidence>
<evidence type="ECO:0000256" key="1">
    <source>
        <dbReference type="SAM" id="MobiDB-lite"/>
    </source>
</evidence>
<dbReference type="EMBL" id="RDQH01000332">
    <property type="protein sequence ID" value="RXH96728.1"/>
    <property type="molecule type" value="Genomic_DNA"/>
</dbReference>
<proteinExistence type="predicted"/>
<reference evidence="2 3" key="1">
    <citation type="submission" date="2018-10" db="EMBL/GenBank/DDBJ databases">
        <title>A high-quality apple genome assembly.</title>
        <authorList>
            <person name="Hu J."/>
        </authorList>
    </citation>
    <scope>NUCLEOTIDE SEQUENCE [LARGE SCALE GENOMIC DNA]</scope>
    <source>
        <strain evidence="3">cv. HFTH1</strain>
        <tissue evidence="2">Young leaf</tissue>
    </source>
</reference>
<organism evidence="2 3">
    <name type="scientific">Malus domestica</name>
    <name type="common">Apple</name>
    <name type="synonym">Pyrus malus</name>
    <dbReference type="NCBI Taxonomy" id="3750"/>
    <lineage>
        <taxon>Eukaryota</taxon>
        <taxon>Viridiplantae</taxon>
        <taxon>Streptophyta</taxon>
        <taxon>Embryophyta</taxon>
        <taxon>Tracheophyta</taxon>
        <taxon>Spermatophyta</taxon>
        <taxon>Magnoliopsida</taxon>
        <taxon>eudicotyledons</taxon>
        <taxon>Gunneridae</taxon>
        <taxon>Pentapetalae</taxon>
        <taxon>rosids</taxon>
        <taxon>fabids</taxon>
        <taxon>Rosales</taxon>
        <taxon>Rosaceae</taxon>
        <taxon>Amygdaloideae</taxon>
        <taxon>Maleae</taxon>
        <taxon>Malus</taxon>
    </lineage>
</organism>
<sequence length="137" mass="15608">MQTPFPHGKPYSKIDRNPPQINQQMGIEGRDSLDLWGEGSLFFFLPVMVPSRKRGSERKALCCNASSAKAPKVKKLYDDNDLKYTILDVINRRTNGKRAGLCVERVLSSFGFTDSRHSHNKRQGMEISVFFFCSFSE</sequence>
<dbReference type="AlphaFoldDB" id="A0A498JLW9"/>
<gene>
    <name evidence="2" type="ORF">DVH24_009570</name>
</gene>
<evidence type="ECO:0000313" key="3">
    <source>
        <dbReference type="Proteomes" id="UP000290289"/>
    </source>
</evidence>
<dbReference type="Proteomes" id="UP000290289">
    <property type="component" value="Chromosome 6"/>
</dbReference>
<protein>
    <submittedName>
        <fullName evidence="2">Uncharacterized protein</fullName>
    </submittedName>
</protein>
<name>A0A498JLW9_MALDO</name>
<accession>A0A498JLW9</accession>